<evidence type="ECO:0000256" key="8">
    <source>
        <dbReference type="ARBA" id="ARBA00023180"/>
    </source>
</evidence>
<evidence type="ECO:0000256" key="4">
    <source>
        <dbReference type="ARBA" id="ARBA00022989"/>
    </source>
</evidence>
<dbReference type="GO" id="GO:0042311">
    <property type="term" value="P:vasodilation"/>
    <property type="evidence" value="ECO:0007669"/>
    <property type="project" value="TreeGrafter"/>
</dbReference>
<keyword evidence="3 10" id="KW-0812">Transmembrane</keyword>
<keyword evidence="9" id="KW-0807">Transducer</keyword>
<feature type="transmembrane region" description="Helical" evidence="10">
    <location>
        <begin position="40"/>
        <end position="66"/>
    </location>
</feature>
<dbReference type="PROSITE" id="PS50262">
    <property type="entry name" value="G_PROTEIN_RECEP_F1_2"/>
    <property type="match status" value="1"/>
</dbReference>
<evidence type="ECO:0000256" key="3">
    <source>
        <dbReference type="ARBA" id="ARBA00022692"/>
    </source>
</evidence>
<accession>A0AAD7WPQ7</accession>
<dbReference type="SUPFAM" id="SSF81321">
    <property type="entry name" value="Family A G protein-coupled receptor-like"/>
    <property type="match status" value="1"/>
</dbReference>
<keyword evidence="5" id="KW-0297">G-protein coupled receptor</keyword>
<feature type="non-terminal residue" evidence="12">
    <location>
        <position position="77"/>
    </location>
</feature>
<keyword evidence="7" id="KW-0675">Receptor</keyword>
<dbReference type="InterPro" id="IPR017452">
    <property type="entry name" value="GPCR_Rhodpsn_7TM"/>
</dbReference>
<dbReference type="GO" id="GO:0007189">
    <property type="term" value="P:adenylate cyclase-activating G protein-coupled receptor signaling pathway"/>
    <property type="evidence" value="ECO:0007669"/>
    <property type="project" value="TreeGrafter"/>
</dbReference>
<keyword evidence="8" id="KW-0325">Glycoprotein</keyword>
<dbReference type="GO" id="GO:0004930">
    <property type="term" value="F:G protein-coupled receptor activity"/>
    <property type="evidence" value="ECO:0007669"/>
    <property type="project" value="UniProtKB-KW"/>
</dbReference>
<dbReference type="Pfam" id="PF00001">
    <property type="entry name" value="7tm_1"/>
    <property type="match status" value="1"/>
</dbReference>
<keyword evidence="4 10" id="KW-1133">Transmembrane helix</keyword>
<comment type="caution">
    <text evidence="12">The sequence shown here is derived from an EMBL/GenBank/DDBJ whole genome shotgun (WGS) entry which is preliminary data.</text>
</comment>
<dbReference type="Proteomes" id="UP001221898">
    <property type="component" value="Unassembled WGS sequence"/>
</dbReference>
<gene>
    <name evidence="12" type="ORF">AAFF_G00346970</name>
</gene>
<evidence type="ECO:0000256" key="10">
    <source>
        <dbReference type="SAM" id="Phobius"/>
    </source>
</evidence>
<evidence type="ECO:0000256" key="7">
    <source>
        <dbReference type="ARBA" id="ARBA00023170"/>
    </source>
</evidence>
<evidence type="ECO:0000313" key="12">
    <source>
        <dbReference type="EMBL" id="KAJ8403829.1"/>
    </source>
</evidence>
<dbReference type="InterPro" id="IPR000276">
    <property type="entry name" value="GPCR_Rhodpsn"/>
</dbReference>
<evidence type="ECO:0000256" key="9">
    <source>
        <dbReference type="ARBA" id="ARBA00023224"/>
    </source>
</evidence>
<keyword evidence="6 10" id="KW-0472">Membrane</keyword>
<evidence type="ECO:0000256" key="5">
    <source>
        <dbReference type="ARBA" id="ARBA00023040"/>
    </source>
</evidence>
<evidence type="ECO:0000313" key="13">
    <source>
        <dbReference type="Proteomes" id="UP001221898"/>
    </source>
</evidence>
<organism evidence="12 13">
    <name type="scientific">Aldrovandia affinis</name>
    <dbReference type="NCBI Taxonomy" id="143900"/>
    <lineage>
        <taxon>Eukaryota</taxon>
        <taxon>Metazoa</taxon>
        <taxon>Chordata</taxon>
        <taxon>Craniata</taxon>
        <taxon>Vertebrata</taxon>
        <taxon>Euteleostomi</taxon>
        <taxon>Actinopterygii</taxon>
        <taxon>Neopterygii</taxon>
        <taxon>Teleostei</taxon>
        <taxon>Notacanthiformes</taxon>
        <taxon>Halosauridae</taxon>
        <taxon>Aldrovandia</taxon>
    </lineage>
</organism>
<name>A0AAD7WPQ7_9TELE</name>
<keyword evidence="2" id="KW-1003">Cell membrane</keyword>
<evidence type="ECO:0000256" key="6">
    <source>
        <dbReference type="ARBA" id="ARBA00023136"/>
    </source>
</evidence>
<feature type="domain" description="G-protein coupled receptors family 1 profile" evidence="11">
    <location>
        <begin position="19"/>
        <end position="77"/>
    </location>
</feature>
<dbReference type="PRINTS" id="PR00237">
    <property type="entry name" value="GPCRRHODOPSN"/>
</dbReference>
<dbReference type="GO" id="GO:0005886">
    <property type="term" value="C:plasma membrane"/>
    <property type="evidence" value="ECO:0007669"/>
    <property type="project" value="UniProtKB-SubCell"/>
</dbReference>
<protein>
    <recommendedName>
        <fullName evidence="11">G-protein coupled receptors family 1 profile domain-containing protein</fullName>
    </recommendedName>
</protein>
<feature type="transmembrane region" description="Helical" evidence="10">
    <location>
        <begin position="6"/>
        <end position="28"/>
    </location>
</feature>
<evidence type="ECO:0000256" key="2">
    <source>
        <dbReference type="ARBA" id="ARBA00022475"/>
    </source>
</evidence>
<dbReference type="AlphaFoldDB" id="A0AAD7WPQ7"/>
<sequence length="77" mass="8297">MNTFYIIIELTIAFLSIAGNVLVCWAVATNTTLKNATNYFLVSLAVADILVGCLAIPFAVTISIGLQSEFYSCLFLA</sequence>
<evidence type="ECO:0000259" key="11">
    <source>
        <dbReference type="PROSITE" id="PS50262"/>
    </source>
</evidence>
<keyword evidence="13" id="KW-1185">Reference proteome</keyword>
<dbReference type="PANTHER" id="PTHR24246:SF18">
    <property type="entry name" value="ADENOSINE RECEPTOR A2B"/>
    <property type="match status" value="1"/>
</dbReference>
<proteinExistence type="predicted"/>
<dbReference type="Gene3D" id="1.20.1070.10">
    <property type="entry name" value="Rhodopsin 7-helix transmembrane proteins"/>
    <property type="match status" value="1"/>
</dbReference>
<dbReference type="EMBL" id="JAINUG010000056">
    <property type="protein sequence ID" value="KAJ8403829.1"/>
    <property type="molecule type" value="Genomic_DNA"/>
</dbReference>
<reference evidence="12" key="1">
    <citation type="journal article" date="2023" name="Science">
        <title>Genome structures resolve the early diversification of teleost fishes.</title>
        <authorList>
            <person name="Parey E."/>
            <person name="Louis A."/>
            <person name="Montfort J."/>
            <person name="Bouchez O."/>
            <person name="Roques C."/>
            <person name="Iampietro C."/>
            <person name="Lluch J."/>
            <person name="Castinel A."/>
            <person name="Donnadieu C."/>
            <person name="Desvignes T."/>
            <person name="Floi Bucao C."/>
            <person name="Jouanno E."/>
            <person name="Wen M."/>
            <person name="Mejri S."/>
            <person name="Dirks R."/>
            <person name="Jansen H."/>
            <person name="Henkel C."/>
            <person name="Chen W.J."/>
            <person name="Zahm M."/>
            <person name="Cabau C."/>
            <person name="Klopp C."/>
            <person name="Thompson A.W."/>
            <person name="Robinson-Rechavi M."/>
            <person name="Braasch I."/>
            <person name="Lecointre G."/>
            <person name="Bobe J."/>
            <person name="Postlethwait J.H."/>
            <person name="Berthelot C."/>
            <person name="Roest Crollius H."/>
            <person name="Guiguen Y."/>
        </authorList>
    </citation>
    <scope>NUCLEOTIDE SEQUENCE</scope>
    <source>
        <strain evidence="12">NC1722</strain>
    </source>
</reference>
<comment type="subcellular location">
    <subcellularLocation>
        <location evidence="1">Cell membrane</location>
        <topology evidence="1">Multi-pass membrane protein</topology>
    </subcellularLocation>
</comment>
<evidence type="ECO:0000256" key="1">
    <source>
        <dbReference type="ARBA" id="ARBA00004651"/>
    </source>
</evidence>
<dbReference type="PANTHER" id="PTHR24246">
    <property type="entry name" value="OLFACTORY RECEPTOR AND ADENOSINE RECEPTOR"/>
    <property type="match status" value="1"/>
</dbReference>